<evidence type="ECO:0000259" key="7">
    <source>
        <dbReference type="Pfam" id="PF17827"/>
    </source>
</evidence>
<comment type="function">
    <text evidence="4">Methylates the class 1 translation termination release factors RF1/PrfA and RF2/PrfB on the glutamine residue of the universally conserved GGQ motif.</text>
</comment>
<dbReference type="HAMAP" id="MF_02126">
    <property type="entry name" value="RF_methyltr_PrmC"/>
    <property type="match status" value="1"/>
</dbReference>
<evidence type="ECO:0000256" key="2">
    <source>
        <dbReference type="ARBA" id="ARBA00022679"/>
    </source>
</evidence>
<keyword evidence="2 4" id="KW-0808">Transferase</keyword>
<dbReference type="NCBIfam" id="TIGR03534">
    <property type="entry name" value="RF_mod_PrmC"/>
    <property type="match status" value="1"/>
</dbReference>
<dbReference type="GO" id="GO:0032259">
    <property type="term" value="P:methylation"/>
    <property type="evidence" value="ECO:0007669"/>
    <property type="project" value="UniProtKB-KW"/>
</dbReference>
<feature type="binding site" evidence="4">
    <location>
        <position position="182"/>
    </location>
    <ligand>
        <name>S-adenosyl-L-methionine</name>
        <dbReference type="ChEBI" id="CHEBI:59789"/>
    </ligand>
</feature>
<protein>
    <recommendedName>
        <fullName evidence="4">Release factor glutamine methyltransferase</fullName>
        <shortName evidence="4">RF MTase</shortName>
        <ecNumber evidence="4">2.1.1.297</ecNumber>
    </recommendedName>
    <alternativeName>
        <fullName evidence="4">N5-glutamine methyltransferase PrmC</fullName>
    </alternativeName>
    <alternativeName>
        <fullName evidence="4">Protein-(glutamine-N5) MTase PrmC</fullName>
    </alternativeName>
    <alternativeName>
        <fullName evidence="4">Protein-glutamine N-methyltransferase PrmC</fullName>
    </alternativeName>
</protein>
<keyword evidence="3 4" id="KW-0949">S-adenosyl-L-methionine</keyword>
<evidence type="ECO:0000256" key="3">
    <source>
        <dbReference type="ARBA" id="ARBA00022691"/>
    </source>
</evidence>
<keyword evidence="9" id="KW-1185">Reference proteome</keyword>
<reference evidence="8 9" key="1">
    <citation type="submission" date="2024-01" db="EMBL/GenBank/DDBJ databases">
        <title>Novel species of the genus Luteimonas isolated from rivers.</title>
        <authorList>
            <person name="Lu H."/>
        </authorList>
    </citation>
    <scope>NUCLEOTIDE SEQUENCE [LARGE SCALE GENOMIC DNA]</scope>
    <source>
        <strain evidence="8 9">FXH3W</strain>
    </source>
</reference>
<dbReference type="EMBL" id="JAZHBO010000002">
    <property type="protein sequence ID" value="MEF2155663.1"/>
    <property type="molecule type" value="Genomic_DNA"/>
</dbReference>
<dbReference type="Gene3D" id="1.10.8.10">
    <property type="entry name" value="DNA helicase RuvA subunit, C-terminal domain"/>
    <property type="match status" value="1"/>
</dbReference>
<dbReference type="GO" id="GO:0102559">
    <property type="term" value="F:peptide chain release factor N(5)-glutamine methyltransferase activity"/>
    <property type="evidence" value="ECO:0007669"/>
    <property type="project" value="UniProtKB-EC"/>
</dbReference>
<dbReference type="PROSITE" id="PS00092">
    <property type="entry name" value="N6_MTASE"/>
    <property type="match status" value="1"/>
</dbReference>
<dbReference type="InterPro" id="IPR050320">
    <property type="entry name" value="N5-glutamine_MTase"/>
</dbReference>
<evidence type="ECO:0000256" key="4">
    <source>
        <dbReference type="HAMAP-Rule" id="MF_02126"/>
    </source>
</evidence>
<dbReference type="Pfam" id="PF17827">
    <property type="entry name" value="PrmC_N"/>
    <property type="match status" value="1"/>
</dbReference>
<dbReference type="NCBIfam" id="TIGR00536">
    <property type="entry name" value="hemK_fam"/>
    <property type="match status" value="1"/>
</dbReference>
<comment type="caution">
    <text evidence="8">The sequence shown here is derived from an EMBL/GenBank/DDBJ whole genome shotgun (WGS) entry which is preliminary data.</text>
</comment>
<keyword evidence="1 4" id="KW-0489">Methyltransferase</keyword>
<dbReference type="InterPro" id="IPR004556">
    <property type="entry name" value="HemK-like"/>
</dbReference>
<dbReference type="InterPro" id="IPR029063">
    <property type="entry name" value="SAM-dependent_MTases_sf"/>
</dbReference>
<dbReference type="InterPro" id="IPR040758">
    <property type="entry name" value="PrmC_N"/>
</dbReference>
<dbReference type="SUPFAM" id="SSF53335">
    <property type="entry name" value="S-adenosyl-L-methionine-dependent methyltransferases"/>
    <property type="match status" value="1"/>
</dbReference>
<accession>A0ABU7V062</accession>
<dbReference type="InterPro" id="IPR019874">
    <property type="entry name" value="RF_methyltr_PrmC"/>
</dbReference>
<sequence length="287" mass="31097">MTTIQQWLTQARDRVDSEDARYLAMHVLDLTPTGLFLNDGRELTPSELDQLDALSARRMAGEPIAYLIGTRGFWSLDLQVNAATLIPRADTETLVAAALELLEPYQSPRVLDLGTGSGAIALAIASECPQAAVTATDRSVEALEIAFANATALGLQNVEFRNGSWFAALPEHSISFDVIVSNPPYIRSDDPHLEQGDLRFEPITALASGPDGLDDLRQIIAGATAYLNDGGWLLVEHGYDQGEAVRTLFAQSNYTEIETRRDFGDNDRITLGQASGPTIKASPLPTE</sequence>
<organism evidence="8 9">
    <name type="scientific">Aquilutibacter rugosus</name>
    <dbReference type="NCBI Taxonomy" id="3115820"/>
    <lineage>
        <taxon>Bacteria</taxon>
        <taxon>Pseudomonadati</taxon>
        <taxon>Pseudomonadota</taxon>
        <taxon>Gammaproteobacteria</taxon>
        <taxon>Lysobacterales</taxon>
        <taxon>Lysobacteraceae</taxon>
        <taxon>Aquilutibacter</taxon>
    </lineage>
</organism>
<comment type="catalytic activity">
    <reaction evidence="4">
        <text>L-glutaminyl-[peptide chain release factor] + S-adenosyl-L-methionine = N(5)-methyl-L-glutaminyl-[peptide chain release factor] + S-adenosyl-L-homocysteine + H(+)</text>
        <dbReference type="Rhea" id="RHEA:42896"/>
        <dbReference type="Rhea" id="RHEA-COMP:10271"/>
        <dbReference type="Rhea" id="RHEA-COMP:10272"/>
        <dbReference type="ChEBI" id="CHEBI:15378"/>
        <dbReference type="ChEBI" id="CHEBI:30011"/>
        <dbReference type="ChEBI" id="CHEBI:57856"/>
        <dbReference type="ChEBI" id="CHEBI:59789"/>
        <dbReference type="ChEBI" id="CHEBI:61891"/>
        <dbReference type="EC" id="2.1.1.297"/>
    </reaction>
</comment>
<comment type="similarity">
    <text evidence="4">Belongs to the protein N5-glutamine methyltransferase family. PrmC subfamily.</text>
</comment>
<gene>
    <name evidence="4 8" type="primary">prmC</name>
    <name evidence="8" type="ORF">V3390_05370</name>
</gene>
<feature type="binding site" evidence="4">
    <location>
        <begin position="182"/>
        <end position="185"/>
    </location>
    <ligand>
        <name>substrate</name>
    </ligand>
</feature>
<dbReference type="Pfam" id="PF13847">
    <property type="entry name" value="Methyltransf_31"/>
    <property type="match status" value="1"/>
</dbReference>
<dbReference type="Gene3D" id="3.40.50.150">
    <property type="entry name" value="Vaccinia Virus protein VP39"/>
    <property type="match status" value="1"/>
</dbReference>
<evidence type="ECO:0000256" key="1">
    <source>
        <dbReference type="ARBA" id="ARBA00022603"/>
    </source>
</evidence>
<feature type="region of interest" description="Disordered" evidence="5">
    <location>
        <begin position="266"/>
        <end position="287"/>
    </location>
</feature>
<dbReference type="InterPro" id="IPR025714">
    <property type="entry name" value="Methyltranfer_dom"/>
</dbReference>
<dbReference type="PANTHER" id="PTHR18895">
    <property type="entry name" value="HEMK METHYLTRANSFERASE"/>
    <property type="match status" value="1"/>
</dbReference>
<evidence type="ECO:0000313" key="9">
    <source>
        <dbReference type="Proteomes" id="UP001356170"/>
    </source>
</evidence>
<proteinExistence type="inferred from homology"/>
<feature type="binding site" evidence="4">
    <location>
        <begin position="114"/>
        <end position="118"/>
    </location>
    <ligand>
        <name>S-adenosyl-L-methionine</name>
        <dbReference type="ChEBI" id="CHEBI:59789"/>
    </ligand>
</feature>
<dbReference type="Proteomes" id="UP001356170">
    <property type="component" value="Unassembled WGS sequence"/>
</dbReference>
<feature type="domain" description="Methyltransferase" evidence="6">
    <location>
        <begin position="109"/>
        <end position="239"/>
    </location>
</feature>
<evidence type="ECO:0000256" key="5">
    <source>
        <dbReference type="SAM" id="MobiDB-lite"/>
    </source>
</evidence>
<dbReference type="PANTHER" id="PTHR18895:SF74">
    <property type="entry name" value="MTRF1L RELEASE FACTOR GLUTAMINE METHYLTRANSFERASE"/>
    <property type="match status" value="1"/>
</dbReference>
<evidence type="ECO:0000313" key="8">
    <source>
        <dbReference type="EMBL" id="MEF2155663.1"/>
    </source>
</evidence>
<dbReference type="CDD" id="cd02440">
    <property type="entry name" value="AdoMet_MTases"/>
    <property type="match status" value="1"/>
</dbReference>
<feature type="domain" description="Release factor glutamine methyltransferase N-terminal" evidence="7">
    <location>
        <begin position="8"/>
        <end position="69"/>
    </location>
</feature>
<feature type="binding site" evidence="4">
    <location>
        <position position="165"/>
    </location>
    <ligand>
        <name>S-adenosyl-L-methionine</name>
        <dbReference type="ChEBI" id="CHEBI:59789"/>
    </ligand>
</feature>
<feature type="binding site" evidence="4">
    <location>
        <position position="137"/>
    </location>
    <ligand>
        <name>S-adenosyl-L-methionine</name>
        <dbReference type="ChEBI" id="CHEBI:59789"/>
    </ligand>
</feature>
<dbReference type="InterPro" id="IPR002052">
    <property type="entry name" value="DNA_methylase_N6_adenine_CS"/>
</dbReference>
<name>A0ABU7V062_9GAMM</name>
<dbReference type="EC" id="2.1.1.297" evidence="4"/>
<evidence type="ECO:0000259" key="6">
    <source>
        <dbReference type="Pfam" id="PF13847"/>
    </source>
</evidence>